<evidence type="ECO:0000313" key="2">
    <source>
        <dbReference type="EMBL" id="GLB28464.1"/>
    </source>
</evidence>
<evidence type="ECO:0000259" key="1">
    <source>
        <dbReference type="PROSITE" id="PS50943"/>
    </source>
</evidence>
<dbReference type="Proteomes" id="UP001419084">
    <property type="component" value="Unassembled WGS sequence"/>
</dbReference>
<dbReference type="InterPro" id="IPR001387">
    <property type="entry name" value="Cro/C1-type_HTH"/>
</dbReference>
<accession>A0ABQ5M0H9</accession>
<feature type="domain" description="HTH cro/C1-type" evidence="1">
    <location>
        <begin position="38"/>
        <end position="92"/>
    </location>
</feature>
<evidence type="ECO:0000313" key="3">
    <source>
        <dbReference type="Proteomes" id="UP001419084"/>
    </source>
</evidence>
<dbReference type="CDD" id="cd00093">
    <property type="entry name" value="HTH_XRE"/>
    <property type="match status" value="1"/>
</dbReference>
<proteinExistence type="predicted"/>
<dbReference type="InterPro" id="IPR041511">
    <property type="entry name" value="DBD_HTH"/>
</dbReference>
<dbReference type="PROSITE" id="PS50943">
    <property type="entry name" value="HTH_CROC1"/>
    <property type="match status" value="1"/>
</dbReference>
<dbReference type="Pfam" id="PF18430">
    <property type="entry name" value="DBD_HTH"/>
    <property type="match status" value="1"/>
</dbReference>
<dbReference type="InterPro" id="IPR010982">
    <property type="entry name" value="Lambda_DNA-bd_dom_sf"/>
</dbReference>
<dbReference type="Gene3D" id="6.10.140.640">
    <property type="match status" value="1"/>
</dbReference>
<reference evidence="2 3" key="1">
    <citation type="journal article" date="2024" name="Int. J. Syst. Evol. Microbiol.">
        <title>Lacrimispora brassicae sp. nov. isolated from fermented cabbage, and proposal of Clostridium indicum Gundawar et al. 2019 and Clostridium methoxybenzovorans Mechichi et al. 1999 as heterotypic synonyms of Lacrimispora amygdalina (Parshina et al. 2003) Haas and Blanchard 2020 and Lacrimispora indolis (McClung and McCoy 1957) Haas and Blanchard 2020, respectively.</title>
        <authorList>
            <person name="Kobayashi H."/>
            <person name="Tanizawa Y."/>
            <person name="Sakamoto M."/>
            <person name="Ohkuma M."/>
            <person name="Tohno M."/>
        </authorList>
    </citation>
    <scope>NUCLEOTIDE SEQUENCE [LARGE SCALE GENOMIC DNA]</scope>
    <source>
        <strain evidence="2 3">DSM 12857</strain>
    </source>
</reference>
<dbReference type="Gene3D" id="1.10.260.40">
    <property type="entry name" value="lambda repressor-like DNA-binding domains"/>
    <property type="match status" value="1"/>
</dbReference>
<protein>
    <submittedName>
        <fullName evidence="2">Transcriptional regulator</fullName>
    </submittedName>
</protein>
<dbReference type="SUPFAM" id="SSF47413">
    <property type="entry name" value="lambda repressor-like DNA-binding domains"/>
    <property type="match status" value="1"/>
</dbReference>
<sequence length="139" mass="15896">MQLSNYDTLLGYIFLCALEFTLTNKDELYDFRAFGLAIKEARNKQGLTRDQVGGIIHIDPRYLTNIENKGQHPSLQVFYKLVTLFHLSVDQFFYPDDAPSKSTRRRQLESVLDGFDDKELIIMEATANGITQSKGVEDV</sequence>
<organism evidence="2 3">
    <name type="scientific">Lacrimispora amygdalina</name>
    <dbReference type="NCBI Taxonomy" id="253257"/>
    <lineage>
        <taxon>Bacteria</taxon>
        <taxon>Bacillati</taxon>
        <taxon>Bacillota</taxon>
        <taxon>Clostridia</taxon>
        <taxon>Lachnospirales</taxon>
        <taxon>Lachnospiraceae</taxon>
        <taxon>Lacrimispora</taxon>
    </lineage>
</organism>
<comment type="caution">
    <text evidence="2">The sequence shown here is derived from an EMBL/GenBank/DDBJ whole genome shotgun (WGS) entry which is preliminary data.</text>
</comment>
<gene>
    <name evidence="2" type="ORF">LAD12857_03870</name>
</gene>
<dbReference type="RefSeq" id="WP_346064509.1">
    <property type="nucleotide sequence ID" value="NZ_BRPJ01000007.1"/>
</dbReference>
<dbReference type="SMART" id="SM00530">
    <property type="entry name" value="HTH_XRE"/>
    <property type="match status" value="1"/>
</dbReference>
<dbReference type="Pfam" id="PF01381">
    <property type="entry name" value="HTH_3"/>
    <property type="match status" value="1"/>
</dbReference>
<keyword evidence="3" id="KW-1185">Reference proteome</keyword>
<name>A0ABQ5M0H9_9FIRM</name>
<dbReference type="EMBL" id="BRPJ01000007">
    <property type="protein sequence ID" value="GLB28464.1"/>
    <property type="molecule type" value="Genomic_DNA"/>
</dbReference>